<sequence length="74" mass="8263">MNDFNHFIGKHVDIEVSGKNYYKGTLIDAGLDIIVVYDHSTLSFLYIPIEKPIESDSASISFRKALANAKGQFV</sequence>
<evidence type="ECO:0000313" key="2">
    <source>
        <dbReference type="Proteomes" id="UP000217696"/>
    </source>
</evidence>
<dbReference type="AlphaFoldDB" id="A0A0U4WJP1"/>
<accession>A0A0U4WJP1</accession>
<protein>
    <submittedName>
        <fullName evidence="1">Uncharacterized protein</fullName>
    </submittedName>
</protein>
<name>A0A0U4WJP1_9BACL</name>
<gene>
    <name evidence="1" type="ORF">CB4_02922</name>
</gene>
<dbReference type="KEGG" id="asoc:CB4_02922"/>
<dbReference type="EMBL" id="AP017312">
    <property type="protein sequence ID" value="BAU28747.1"/>
    <property type="molecule type" value="Genomic_DNA"/>
</dbReference>
<organism evidence="1 2">
    <name type="scientific">Aneurinibacillus soli</name>
    <dbReference type="NCBI Taxonomy" id="1500254"/>
    <lineage>
        <taxon>Bacteria</taxon>
        <taxon>Bacillati</taxon>
        <taxon>Bacillota</taxon>
        <taxon>Bacilli</taxon>
        <taxon>Bacillales</taxon>
        <taxon>Paenibacillaceae</taxon>
        <taxon>Aneurinibacillus group</taxon>
        <taxon>Aneurinibacillus</taxon>
    </lineage>
</organism>
<reference evidence="1 2" key="1">
    <citation type="submission" date="2015-12" db="EMBL/GenBank/DDBJ databases">
        <title>Genome sequence of Aneurinibacillus soli.</title>
        <authorList>
            <person name="Lee J.S."/>
            <person name="Lee K.C."/>
            <person name="Kim K.K."/>
            <person name="Lee B.W."/>
        </authorList>
    </citation>
    <scope>NUCLEOTIDE SEQUENCE [LARGE SCALE GENOMIC DNA]</scope>
    <source>
        <strain evidence="1 2">CB4</strain>
    </source>
</reference>
<evidence type="ECO:0000313" key="1">
    <source>
        <dbReference type="EMBL" id="BAU28747.1"/>
    </source>
</evidence>
<dbReference type="Proteomes" id="UP000217696">
    <property type="component" value="Chromosome"/>
</dbReference>
<proteinExistence type="predicted"/>
<keyword evidence="2" id="KW-1185">Reference proteome</keyword>